<dbReference type="SMART" id="SM00028">
    <property type="entry name" value="TPR"/>
    <property type="match status" value="3"/>
</dbReference>
<evidence type="ECO:0000313" key="9">
    <source>
        <dbReference type="Xenbase" id="XB-GENE-956883"/>
    </source>
</evidence>
<dbReference type="KEGG" id="xtr:100145294"/>
<dbReference type="Gene3D" id="1.25.40.10">
    <property type="entry name" value="Tetratricopeptide repeat domain"/>
    <property type="match status" value="1"/>
</dbReference>
<dbReference type="Bgee" id="ENSXETG00000007029">
    <property type="expression patterns" value="Expressed in skeletal muscle tissue and 12 other cell types or tissues"/>
</dbReference>
<feature type="compositionally biased region" description="Basic and acidic residues" evidence="2">
    <location>
        <begin position="240"/>
        <end position="259"/>
    </location>
</feature>
<dbReference type="PANTHER" id="PTHR15544:SF0">
    <property type="entry name" value="TETRATRICOPEPTIDE REPEAT PROTEIN 33"/>
    <property type="match status" value="1"/>
</dbReference>
<reference evidence="6 7" key="5">
    <citation type="submission" date="2025-04" db="UniProtKB">
        <authorList>
            <consortium name="RefSeq"/>
        </authorList>
    </citation>
    <scope>IDENTIFICATION</scope>
    <source>
        <strain evidence="7 8">Nigerian</strain>
        <tissue evidence="7 8">Liver and blood</tissue>
    </source>
</reference>
<dbReference type="Ensembl" id="ENSXETT00000015313">
    <property type="protein sequence ID" value="ENSXETP00000015313"/>
    <property type="gene ID" value="ENSXETG00000007029"/>
</dbReference>
<dbReference type="AGR" id="Xenbase:XB-GENE-956883"/>
<dbReference type="eggNOG" id="KOG0553">
    <property type="taxonomic scope" value="Eukaryota"/>
</dbReference>
<protein>
    <submittedName>
        <fullName evidence="3">LOC100145294 protein</fullName>
    </submittedName>
    <submittedName>
        <fullName evidence="4">Tetratricopeptide repeat domain 33</fullName>
    </submittedName>
    <submittedName>
        <fullName evidence="6 7 8">Tetratricopeptide repeat protein 33</fullName>
    </submittedName>
</protein>
<dbReference type="Proteomes" id="UP000008143">
    <property type="component" value="Chromosome 1"/>
</dbReference>
<reference evidence="6" key="1">
    <citation type="journal article" date="2002" name="Dev. Dyn.">
        <title>Genetic and genomic tools for Xenopus research: The NIH Xenopus initiative.</title>
        <authorList>
            <person name="Klein S.L."/>
            <person name="Strausberg R.L."/>
            <person name="Wagner L."/>
            <person name="Pontius J."/>
            <person name="Clifton S.W."/>
            <person name="Richardson P."/>
        </authorList>
    </citation>
    <scope>NUCLEOTIDE SEQUENCE</scope>
</reference>
<reference evidence="3" key="2">
    <citation type="submission" date="2008-03" db="EMBL/GenBank/DDBJ databases">
        <authorList>
            <consortium name="NIH - Xenopus Gene Collection (XGC) project"/>
        </authorList>
    </citation>
    <scope>NUCLEOTIDE SEQUENCE [LARGE SCALE MRNA]</scope>
    <source>
        <tissue evidence="3">Whole embryo</tissue>
    </source>
</reference>
<evidence type="ECO:0000256" key="1">
    <source>
        <dbReference type="PROSITE-ProRule" id="PRU00339"/>
    </source>
</evidence>
<accession>B1H121</accession>
<dbReference type="GeneID" id="100145294"/>
<dbReference type="PROSITE" id="PS50005">
    <property type="entry name" value="TPR"/>
    <property type="match status" value="2"/>
</dbReference>
<dbReference type="HOGENOM" id="CLU_1061581_0_0_1"/>
<dbReference type="AlphaFoldDB" id="B1H121"/>
<keyword evidence="1" id="KW-0802">TPR repeat</keyword>
<dbReference type="EMBL" id="BC160438">
    <property type="protein sequence ID" value="AAI60438.1"/>
    <property type="molecule type" value="mRNA"/>
</dbReference>
<evidence type="ECO:0000313" key="8">
    <source>
        <dbReference type="RefSeq" id="XP_012811362.1"/>
    </source>
</evidence>
<keyword evidence="5" id="KW-1185">Reference proteome</keyword>
<evidence type="ECO:0000313" key="4">
    <source>
        <dbReference type="Ensembl" id="ENSXETP00000015313"/>
    </source>
</evidence>
<dbReference type="STRING" id="8364.ENSXETP00000037093"/>
<accession>F6WTG4</accession>
<dbReference type="PANTHER" id="PTHR15544">
    <property type="entry name" value="OSMOSIS RESPONSIVE FACTOR"/>
    <property type="match status" value="1"/>
</dbReference>
<sequence>MASFGWKRKIGEKVSKAVSQHFEEEAADESVVLDSHEVDWLHAIKRKKGILLEDNTARSKRLKEEGSLLAEDGRHKEALTKWDEAIQLTPEDAALYEMKAQVLMGVHEIFPAVQAAETAVQRNPRFVEAWQTLGRAQLGLGEITMAIRSFQIGLHICPANTELWEQDLNWARQLLQQKPDTESAEAAERKRGDITRELIPDYDFESDEVVAACDAISQRHKMAAANKAIVVSASGSGDPAVRKEENMETNDSKEFIKAR</sequence>
<dbReference type="InterPro" id="IPR011990">
    <property type="entry name" value="TPR-like_helical_dom_sf"/>
</dbReference>
<dbReference type="CTD" id="23548"/>
<name>B1H121_XENTR</name>
<dbReference type="SUPFAM" id="SSF48452">
    <property type="entry name" value="TPR-like"/>
    <property type="match status" value="1"/>
</dbReference>
<feature type="repeat" description="TPR" evidence="1">
    <location>
        <begin position="59"/>
        <end position="92"/>
    </location>
</feature>
<feature type="repeat" description="TPR" evidence="1">
    <location>
        <begin position="127"/>
        <end position="160"/>
    </location>
</feature>
<dbReference type="RefSeq" id="XP_012811361.1">
    <property type="nucleotide sequence ID" value="XM_012955907.3"/>
</dbReference>
<proteinExistence type="evidence at transcript level"/>
<reference evidence="4" key="4">
    <citation type="submission" date="2011-06" db="UniProtKB">
        <authorList>
            <consortium name="Ensembl"/>
        </authorList>
    </citation>
    <scope>IDENTIFICATION</scope>
</reference>
<dbReference type="OMA" id="WQEDLKW"/>
<evidence type="ECO:0000256" key="2">
    <source>
        <dbReference type="SAM" id="MobiDB-lite"/>
    </source>
</evidence>
<dbReference type="Xenbase" id="XB-GENE-956883">
    <property type="gene designation" value="ttc33"/>
</dbReference>
<evidence type="ECO:0000313" key="3">
    <source>
        <dbReference type="EMBL" id="AAI60438.1"/>
    </source>
</evidence>
<dbReference type="InterPro" id="IPR019734">
    <property type="entry name" value="TPR_rpt"/>
</dbReference>
<reference evidence="4" key="3">
    <citation type="journal article" date="2010" name="Science">
        <title>The genome of the Western clawed frog Xenopus tropicalis.</title>
        <authorList>
            <person name="Hellsten U."/>
            <person name="Harland R.M."/>
            <person name="Gilchrist M.J."/>
            <person name="Hendrix D."/>
            <person name="Jurka J."/>
            <person name="Kapitonov V."/>
            <person name="Ovcharenko I."/>
            <person name="Putnam N.H."/>
            <person name="Shu S."/>
            <person name="Taher L."/>
            <person name="Blitz I.L."/>
            <person name="Blumberg B."/>
            <person name="Dichmann D.S."/>
            <person name="Dubchak I."/>
            <person name="Amaya E."/>
            <person name="Detter J.C."/>
            <person name="Fletcher R."/>
            <person name="Gerhard D.S."/>
            <person name="Goodstein D."/>
            <person name="Graves T."/>
            <person name="Grigoriev I.V."/>
            <person name="Grimwood J."/>
            <person name="Kawashima T."/>
            <person name="Lindquist E."/>
            <person name="Lucas S.M."/>
            <person name="Mead P.E."/>
            <person name="Mitros T."/>
            <person name="Ogino H."/>
            <person name="Ohta Y."/>
            <person name="Poliakov A.V."/>
            <person name="Pollet N."/>
            <person name="Robert J."/>
            <person name="Salamov A."/>
            <person name="Sater A.K."/>
            <person name="Schmutz J."/>
            <person name="Terry A."/>
            <person name="Vize P.D."/>
            <person name="Warren W.C."/>
            <person name="Wells D."/>
            <person name="Wills A."/>
            <person name="Wilson R.K."/>
            <person name="Zimmerman L.B."/>
            <person name="Zorn A.M."/>
            <person name="Grainger R."/>
            <person name="Grammer T."/>
            <person name="Khokha M.K."/>
            <person name="Richardson P.M."/>
            <person name="Rokhsar D.S."/>
        </authorList>
    </citation>
    <scope>NUCLEOTIDE SEQUENCE [LARGE SCALE GENOMIC DNA]</scope>
    <source>
        <strain evidence="4">Nigerian</strain>
    </source>
</reference>
<dbReference type="GeneTree" id="ENSGT00390000017462"/>
<dbReference type="RefSeq" id="XP_012811362.1">
    <property type="nucleotide sequence ID" value="XM_012955908.3"/>
</dbReference>
<dbReference type="InterPro" id="IPR052658">
    <property type="entry name" value="TPR-containing"/>
</dbReference>
<feature type="region of interest" description="Disordered" evidence="2">
    <location>
        <begin position="234"/>
        <end position="259"/>
    </location>
</feature>
<dbReference type="RefSeq" id="NP_001120243.1">
    <property type="nucleotide sequence ID" value="NM_001126771.1"/>
</dbReference>
<dbReference type="PaxDb" id="8364-ENSXETP00000015313"/>
<evidence type="ECO:0000313" key="5">
    <source>
        <dbReference type="Proteomes" id="UP000008143"/>
    </source>
</evidence>
<dbReference type="OrthoDB" id="2423701at2759"/>
<organism evidence="3">
    <name type="scientific">Xenopus tropicalis</name>
    <name type="common">Western clawed frog</name>
    <name type="synonym">Silurana tropicalis</name>
    <dbReference type="NCBI Taxonomy" id="8364"/>
    <lineage>
        <taxon>Eukaryota</taxon>
        <taxon>Metazoa</taxon>
        <taxon>Chordata</taxon>
        <taxon>Craniata</taxon>
        <taxon>Vertebrata</taxon>
        <taxon>Euteleostomi</taxon>
        <taxon>Amphibia</taxon>
        <taxon>Batrachia</taxon>
        <taxon>Anura</taxon>
        <taxon>Pipoidea</taxon>
        <taxon>Pipidae</taxon>
        <taxon>Xenopodinae</taxon>
        <taxon>Xenopus</taxon>
        <taxon>Silurana</taxon>
    </lineage>
</organism>
<evidence type="ECO:0000313" key="7">
    <source>
        <dbReference type="RefSeq" id="XP_012811361.1"/>
    </source>
</evidence>
<evidence type="ECO:0000313" key="6">
    <source>
        <dbReference type="RefSeq" id="NP_001120243.1"/>
    </source>
</evidence>
<gene>
    <name evidence="4 6 7 8 9" type="primary">ttc33</name>
    <name evidence="3" type="synonym">LOC100145294</name>
</gene>